<accession>A0A6C0I4M8</accession>
<evidence type="ECO:0000256" key="1">
    <source>
        <dbReference type="SAM" id="Phobius"/>
    </source>
</evidence>
<dbReference type="AlphaFoldDB" id="A0A6C0I4M8"/>
<evidence type="ECO:0000313" key="2">
    <source>
        <dbReference type="EMBL" id="QHT87355.1"/>
    </source>
</evidence>
<feature type="transmembrane region" description="Helical" evidence="1">
    <location>
        <begin position="37"/>
        <end position="55"/>
    </location>
</feature>
<keyword evidence="1" id="KW-1133">Transmembrane helix</keyword>
<feature type="transmembrane region" description="Helical" evidence="1">
    <location>
        <begin position="6"/>
        <end position="30"/>
    </location>
</feature>
<proteinExistence type="predicted"/>
<reference evidence="2" key="1">
    <citation type="journal article" date="2020" name="Nature">
        <title>Giant virus diversity and host interactions through global metagenomics.</title>
        <authorList>
            <person name="Schulz F."/>
            <person name="Roux S."/>
            <person name="Paez-Espino D."/>
            <person name="Jungbluth S."/>
            <person name="Walsh D.A."/>
            <person name="Denef V.J."/>
            <person name="McMahon K.D."/>
            <person name="Konstantinidis K.T."/>
            <person name="Eloe-Fadrosh E.A."/>
            <person name="Kyrpides N.C."/>
            <person name="Woyke T."/>
        </authorList>
    </citation>
    <scope>NUCLEOTIDE SEQUENCE</scope>
    <source>
        <strain evidence="2">GVMAG-M-3300023184-190</strain>
    </source>
</reference>
<keyword evidence="1" id="KW-0472">Membrane</keyword>
<protein>
    <submittedName>
        <fullName evidence="2">Uncharacterized protein</fullName>
    </submittedName>
</protein>
<keyword evidence="1" id="KW-0812">Transmembrane</keyword>
<organism evidence="2">
    <name type="scientific">viral metagenome</name>
    <dbReference type="NCBI Taxonomy" id="1070528"/>
    <lineage>
        <taxon>unclassified sequences</taxon>
        <taxon>metagenomes</taxon>
        <taxon>organismal metagenomes</taxon>
    </lineage>
</organism>
<sequence>MSKLMTFSAIMMFYIILSYLLFPAAFYYGIQKSYESAGNGYILGSLISIGLWQFFGKNVVEAAE</sequence>
<name>A0A6C0I4M8_9ZZZZ</name>
<dbReference type="EMBL" id="MN740087">
    <property type="protein sequence ID" value="QHT87355.1"/>
    <property type="molecule type" value="Genomic_DNA"/>
</dbReference>